<evidence type="ECO:0000313" key="3">
    <source>
        <dbReference type="EMBL" id="EKM75600.1"/>
    </source>
</evidence>
<feature type="transmembrane region" description="Helical" evidence="2">
    <location>
        <begin position="155"/>
        <end position="177"/>
    </location>
</feature>
<protein>
    <submittedName>
        <fullName evidence="3">Uncharacterized protein</fullName>
    </submittedName>
</protein>
<dbReference type="GeneID" id="18827609"/>
<name>K5XM42_AGABU</name>
<keyword evidence="2" id="KW-1133">Transmembrane helix</keyword>
<dbReference type="KEGG" id="abp:AGABI1DRAFT132137"/>
<feature type="region of interest" description="Disordered" evidence="1">
    <location>
        <begin position="327"/>
        <end position="369"/>
    </location>
</feature>
<dbReference type="InParanoid" id="K5XM42"/>
<dbReference type="OrthoDB" id="3067294at2759"/>
<evidence type="ECO:0000256" key="1">
    <source>
        <dbReference type="SAM" id="MobiDB-lite"/>
    </source>
</evidence>
<evidence type="ECO:0000313" key="4">
    <source>
        <dbReference type="Proteomes" id="UP000008493"/>
    </source>
</evidence>
<gene>
    <name evidence="3" type="ORF">AGABI1DRAFT_132137</name>
</gene>
<keyword evidence="2" id="KW-0472">Membrane</keyword>
<proteinExistence type="predicted"/>
<dbReference type="eggNOG" id="ENOG502SYQD">
    <property type="taxonomic scope" value="Eukaryota"/>
</dbReference>
<feature type="region of interest" description="Disordered" evidence="1">
    <location>
        <begin position="271"/>
        <end position="309"/>
    </location>
</feature>
<dbReference type="CDD" id="cd12087">
    <property type="entry name" value="TM_EGFR-like"/>
    <property type="match status" value="1"/>
</dbReference>
<dbReference type="AlphaFoldDB" id="K5XM42"/>
<keyword evidence="4" id="KW-1185">Reference proteome</keyword>
<keyword evidence="2" id="KW-0812">Transmembrane</keyword>
<dbReference type="Proteomes" id="UP000008493">
    <property type="component" value="Unassembled WGS sequence"/>
</dbReference>
<evidence type="ECO:0000256" key="2">
    <source>
        <dbReference type="SAM" id="Phobius"/>
    </source>
</evidence>
<dbReference type="EMBL" id="JH971411">
    <property type="protein sequence ID" value="EKM75600.1"/>
    <property type="molecule type" value="Genomic_DNA"/>
</dbReference>
<sequence length="446" mass="48979">MSLNPISAWIDDRDTRVRFRGDWRIGGTPGDFNGTVSSSTRVGDSFVIPFYGQSIVVYGTIDASSGGVVTNYSIDGAPPMQMSSQRGAVDTGKQQFWASPALNLSQHELTVTMVEVNHDILEPDEGTIWFDYFTVYDPSGHERTPSPKTPLSKGLIAGAITGSIIGLVFLSLVAFFWMRRRRLRWKDETGRRHPYYAERDQDPRDHPEEKRGDLESFWILGTRSRSSKKVIQPYALDPSVPLNSVRKTIVNLSHPFPANEKRRTISTLEEVNSGLDRTENRRSLSPSPQLPKNIVPGSTIFSNDRDTNKASPSSVVHLLRAINASAPVSRHHGDDRADELEAISPNPTSVVDDLDHGGGGDTSSVNDAQTNSEVTPDLLAPTDVARATSRSAVDVIVAHSTSPATRTELREECVVRSTIQHVDSGIRLCSEDSGLPIELPPVYSPN</sequence>
<dbReference type="RefSeq" id="XP_007333809.1">
    <property type="nucleotide sequence ID" value="XM_007333747.1"/>
</dbReference>
<accession>K5XM42</accession>
<dbReference type="HOGENOM" id="CLU_049745_0_0_1"/>
<dbReference type="Gene3D" id="2.60.120.260">
    <property type="entry name" value="Galactose-binding domain-like"/>
    <property type="match status" value="1"/>
</dbReference>
<organism evidence="3 4">
    <name type="scientific">Agaricus bisporus var. burnettii (strain JB137-S8 / ATCC MYA-4627 / FGSC 10392)</name>
    <name type="common">White button mushroom</name>
    <dbReference type="NCBI Taxonomy" id="597362"/>
    <lineage>
        <taxon>Eukaryota</taxon>
        <taxon>Fungi</taxon>
        <taxon>Dikarya</taxon>
        <taxon>Basidiomycota</taxon>
        <taxon>Agaricomycotina</taxon>
        <taxon>Agaricomycetes</taxon>
        <taxon>Agaricomycetidae</taxon>
        <taxon>Agaricales</taxon>
        <taxon>Agaricineae</taxon>
        <taxon>Agaricaceae</taxon>
        <taxon>Agaricus</taxon>
    </lineage>
</organism>
<reference evidence="4" key="1">
    <citation type="journal article" date="2012" name="Proc. Natl. Acad. Sci. U.S.A.">
        <title>Genome sequence of the button mushroom Agaricus bisporus reveals mechanisms governing adaptation to a humic-rich ecological niche.</title>
        <authorList>
            <person name="Morin E."/>
            <person name="Kohler A."/>
            <person name="Baker A.R."/>
            <person name="Foulongne-Oriol M."/>
            <person name="Lombard V."/>
            <person name="Nagy L.G."/>
            <person name="Ohm R.A."/>
            <person name="Patyshakuliyeva A."/>
            <person name="Brun A."/>
            <person name="Aerts A.L."/>
            <person name="Bailey A.M."/>
            <person name="Billette C."/>
            <person name="Coutinho P.M."/>
            <person name="Deakin G."/>
            <person name="Doddapaneni H."/>
            <person name="Floudas D."/>
            <person name="Grimwood J."/>
            <person name="Hilden K."/>
            <person name="Kuees U."/>
            <person name="LaButti K.M."/>
            <person name="Lapidus A."/>
            <person name="Lindquist E.A."/>
            <person name="Lucas S.M."/>
            <person name="Murat C."/>
            <person name="Riley R.W."/>
            <person name="Salamov A.A."/>
            <person name="Schmutz J."/>
            <person name="Subramanian V."/>
            <person name="Woesten H.A.B."/>
            <person name="Xu J."/>
            <person name="Eastwood D.C."/>
            <person name="Foster G.D."/>
            <person name="Sonnenberg A.S."/>
            <person name="Cullen D."/>
            <person name="de Vries R.P."/>
            <person name="Lundell T."/>
            <person name="Hibbett D.S."/>
            <person name="Henrissat B."/>
            <person name="Burton K.S."/>
            <person name="Kerrigan R.W."/>
            <person name="Challen M.P."/>
            <person name="Grigoriev I.V."/>
            <person name="Martin F."/>
        </authorList>
    </citation>
    <scope>NUCLEOTIDE SEQUENCE [LARGE SCALE GENOMIC DNA]</scope>
    <source>
        <strain evidence="4">JB137-S8 / ATCC MYA-4627 / FGSC 10392</strain>
    </source>
</reference>